<gene>
    <name evidence="1" type="ORF">Cadr_000020182</name>
</gene>
<reference evidence="1 2" key="1">
    <citation type="journal article" date="2019" name="Mol. Ecol. Resour.">
        <title>Improving Illumina assemblies with Hi-C and long reads: an example with the North African dromedary.</title>
        <authorList>
            <person name="Elbers J.P."/>
            <person name="Rogers M.F."/>
            <person name="Perelman P.L."/>
            <person name="Proskuryakova A.A."/>
            <person name="Serdyukova N.A."/>
            <person name="Johnson W.E."/>
            <person name="Horin P."/>
            <person name="Corander J."/>
            <person name="Murphy D."/>
            <person name="Burger P.A."/>
        </authorList>
    </citation>
    <scope>NUCLEOTIDE SEQUENCE [LARGE SCALE GENOMIC DNA]</scope>
    <source>
        <strain evidence="1">Drom800</strain>
        <tissue evidence="1">Blood</tissue>
    </source>
</reference>
<dbReference type="AlphaFoldDB" id="A0A5N4CYH2"/>
<evidence type="ECO:0000313" key="2">
    <source>
        <dbReference type="Proteomes" id="UP000299084"/>
    </source>
</evidence>
<name>A0A5N4CYH2_CAMDR</name>
<protein>
    <submittedName>
        <fullName evidence="1">Uncharacterized protein</fullName>
    </submittedName>
</protein>
<dbReference type="Proteomes" id="UP000299084">
    <property type="component" value="Unassembled WGS sequence"/>
</dbReference>
<dbReference type="EMBL" id="JWIN03000017">
    <property type="protein sequence ID" value="KAB1263896.1"/>
    <property type="molecule type" value="Genomic_DNA"/>
</dbReference>
<sequence length="159" mass="17762">MWAWHNGGGCVEGSEIQDCIPCRLCSCPAVCPWAGYFPCSSLSFRLYPEGDVSFRLFQKMATRGRVVRFPAQGLCHLIQVGKLRPILGSQGQCSPELRAIYHLAAPTKNKKGSWPLKSTLSFRLMNCLPFSRALPMWGLTSRGVRLREEGVPPECTWLC</sequence>
<comment type="caution">
    <text evidence="1">The sequence shown here is derived from an EMBL/GenBank/DDBJ whole genome shotgun (WGS) entry which is preliminary data.</text>
</comment>
<accession>A0A5N4CYH2</accession>
<organism evidence="1 2">
    <name type="scientific">Camelus dromedarius</name>
    <name type="common">Dromedary</name>
    <name type="synonym">Arabian camel</name>
    <dbReference type="NCBI Taxonomy" id="9838"/>
    <lineage>
        <taxon>Eukaryota</taxon>
        <taxon>Metazoa</taxon>
        <taxon>Chordata</taxon>
        <taxon>Craniata</taxon>
        <taxon>Vertebrata</taxon>
        <taxon>Euteleostomi</taxon>
        <taxon>Mammalia</taxon>
        <taxon>Eutheria</taxon>
        <taxon>Laurasiatheria</taxon>
        <taxon>Artiodactyla</taxon>
        <taxon>Tylopoda</taxon>
        <taxon>Camelidae</taxon>
        <taxon>Camelus</taxon>
    </lineage>
</organism>
<proteinExistence type="predicted"/>
<keyword evidence="2" id="KW-1185">Reference proteome</keyword>
<evidence type="ECO:0000313" key="1">
    <source>
        <dbReference type="EMBL" id="KAB1263896.1"/>
    </source>
</evidence>